<evidence type="ECO:0000256" key="3">
    <source>
        <dbReference type="ARBA" id="ARBA00022553"/>
    </source>
</evidence>
<evidence type="ECO:0000256" key="12">
    <source>
        <dbReference type="ARBA" id="ARBA00023136"/>
    </source>
</evidence>
<reference evidence="16 17" key="1">
    <citation type="submission" date="2024-08" db="EMBL/GenBank/DDBJ databases">
        <title>Genome sequence of Streptomyces aureus CACIA-1.46HGO.</title>
        <authorList>
            <person name="Evangelista-Martinez Z."/>
        </authorList>
    </citation>
    <scope>NUCLEOTIDE SEQUENCE [LARGE SCALE GENOMIC DNA]</scope>
    <source>
        <strain evidence="16 17">CACIA-1.46HGO</strain>
    </source>
</reference>
<evidence type="ECO:0000313" key="16">
    <source>
        <dbReference type="EMBL" id="MFA3840473.1"/>
    </source>
</evidence>
<comment type="subcellular location">
    <subcellularLocation>
        <location evidence="1">Cell membrane</location>
        <topology evidence="1">Multi-pass membrane protein</topology>
    </subcellularLocation>
</comment>
<dbReference type="SUPFAM" id="SSF103190">
    <property type="entry name" value="Sensory domain-like"/>
    <property type="match status" value="1"/>
</dbReference>
<keyword evidence="6" id="KW-0547">Nucleotide-binding</keyword>
<keyword evidence="3" id="KW-0597">Phosphoprotein</keyword>
<evidence type="ECO:0000256" key="4">
    <source>
        <dbReference type="ARBA" id="ARBA00022679"/>
    </source>
</evidence>
<dbReference type="SUPFAM" id="SSF81606">
    <property type="entry name" value="PP2C-like"/>
    <property type="match status" value="1"/>
</dbReference>
<protein>
    <submittedName>
        <fullName evidence="16">SpoIIE family protein phosphatase</fullName>
    </submittedName>
</protein>
<dbReference type="InterPro" id="IPR036890">
    <property type="entry name" value="HATPase_C_sf"/>
</dbReference>
<feature type="domain" description="PPM-type phosphatase" evidence="15">
    <location>
        <begin position="527"/>
        <end position="746"/>
    </location>
</feature>
<dbReference type="Pfam" id="PF17203">
    <property type="entry name" value="sCache_3_2"/>
    <property type="match status" value="1"/>
</dbReference>
<dbReference type="InterPro" id="IPR052016">
    <property type="entry name" value="Bact_Sigma-Reg"/>
</dbReference>
<evidence type="ECO:0000313" key="17">
    <source>
        <dbReference type="Proteomes" id="UP001571476"/>
    </source>
</evidence>
<dbReference type="Gene3D" id="3.30.450.40">
    <property type="match status" value="1"/>
</dbReference>
<dbReference type="SMART" id="SM00091">
    <property type="entry name" value="PAS"/>
    <property type="match status" value="1"/>
</dbReference>
<keyword evidence="9" id="KW-0067">ATP-binding</keyword>
<dbReference type="EMBL" id="JBGOSP010000017">
    <property type="protein sequence ID" value="MFA3840473.1"/>
    <property type="molecule type" value="Genomic_DNA"/>
</dbReference>
<dbReference type="Pfam" id="PF01590">
    <property type="entry name" value="GAF"/>
    <property type="match status" value="1"/>
</dbReference>
<keyword evidence="10" id="KW-1133">Transmembrane helix</keyword>
<dbReference type="Gene3D" id="3.30.565.10">
    <property type="entry name" value="Histidine kinase-like ATPase, C-terminal domain"/>
    <property type="match status" value="1"/>
</dbReference>
<dbReference type="PANTHER" id="PTHR43156">
    <property type="entry name" value="STAGE II SPORULATION PROTEIN E-RELATED"/>
    <property type="match status" value="1"/>
</dbReference>
<name>A0ABV4SSI6_9ACTN</name>
<dbReference type="PANTHER" id="PTHR43156:SF2">
    <property type="entry name" value="STAGE II SPORULATION PROTEIN E"/>
    <property type="match status" value="1"/>
</dbReference>
<dbReference type="CDD" id="cd16936">
    <property type="entry name" value="HATPase_RsbW-like"/>
    <property type="match status" value="1"/>
</dbReference>
<evidence type="ECO:0000256" key="7">
    <source>
        <dbReference type="ARBA" id="ARBA00022777"/>
    </source>
</evidence>
<dbReference type="Gene3D" id="3.30.450.20">
    <property type="entry name" value="PAS domain"/>
    <property type="match status" value="2"/>
</dbReference>
<keyword evidence="2" id="KW-1003">Cell membrane</keyword>
<dbReference type="InterPro" id="IPR001932">
    <property type="entry name" value="PPM-type_phosphatase-like_dom"/>
</dbReference>
<dbReference type="Pfam" id="PF13188">
    <property type="entry name" value="PAS_8"/>
    <property type="match status" value="1"/>
</dbReference>
<evidence type="ECO:0000256" key="5">
    <source>
        <dbReference type="ARBA" id="ARBA00022692"/>
    </source>
</evidence>
<keyword evidence="5" id="KW-0812">Transmembrane</keyword>
<dbReference type="SMART" id="SM00331">
    <property type="entry name" value="PP2C_SIG"/>
    <property type="match status" value="1"/>
</dbReference>
<keyword evidence="8" id="KW-0378">Hydrolase</keyword>
<dbReference type="InterPro" id="IPR003018">
    <property type="entry name" value="GAF"/>
</dbReference>
<dbReference type="CDD" id="cd00130">
    <property type="entry name" value="PAS"/>
    <property type="match status" value="1"/>
</dbReference>
<dbReference type="InterPro" id="IPR035965">
    <property type="entry name" value="PAS-like_dom_sf"/>
</dbReference>
<evidence type="ECO:0000256" key="10">
    <source>
        <dbReference type="ARBA" id="ARBA00022989"/>
    </source>
</evidence>
<dbReference type="InterPro" id="IPR033463">
    <property type="entry name" value="sCache_3"/>
</dbReference>
<evidence type="ECO:0000259" key="15">
    <source>
        <dbReference type="SMART" id="SM00331"/>
    </source>
</evidence>
<dbReference type="InterPro" id="IPR029016">
    <property type="entry name" value="GAF-like_dom_sf"/>
</dbReference>
<dbReference type="SUPFAM" id="SSF55781">
    <property type="entry name" value="GAF domain-like"/>
    <property type="match status" value="1"/>
</dbReference>
<evidence type="ECO:0000259" key="13">
    <source>
        <dbReference type="SMART" id="SM00065"/>
    </source>
</evidence>
<dbReference type="InterPro" id="IPR029151">
    <property type="entry name" value="Sensor-like_sf"/>
</dbReference>
<dbReference type="RefSeq" id="WP_372565006.1">
    <property type="nucleotide sequence ID" value="NZ_JBGOSP010000017.1"/>
</dbReference>
<dbReference type="Proteomes" id="UP001571476">
    <property type="component" value="Unassembled WGS sequence"/>
</dbReference>
<evidence type="ECO:0000256" key="6">
    <source>
        <dbReference type="ARBA" id="ARBA00022741"/>
    </source>
</evidence>
<evidence type="ECO:0000256" key="9">
    <source>
        <dbReference type="ARBA" id="ARBA00022840"/>
    </source>
</evidence>
<comment type="caution">
    <text evidence="16">The sequence shown here is derived from an EMBL/GenBank/DDBJ whole genome shotgun (WGS) entry which is preliminary data.</text>
</comment>
<evidence type="ECO:0000256" key="11">
    <source>
        <dbReference type="ARBA" id="ARBA00023012"/>
    </source>
</evidence>
<evidence type="ECO:0000256" key="2">
    <source>
        <dbReference type="ARBA" id="ARBA00022475"/>
    </source>
</evidence>
<dbReference type="Gene3D" id="3.60.40.10">
    <property type="entry name" value="PPM-type phosphatase domain"/>
    <property type="match status" value="1"/>
</dbReference>
<feature type="domain" description="PAS" evidence="14">
    <location>
        <begin position="214"/>
        <end position="279"/>
    </location>
</feature>
<dbReference type="InterPro" id="IPR036457">
    <property type="entry name" value="PPM-type-like_dom_sf"/>
</dbReference>
<dbReference type="SUPFAM" id="SSF55874">
    <property type="entry name" value="ATPase domain of HSP90 chaperone/DNA topoisomerase II/histidine kinase"/>
    <property type="match status" value="1"/>
</dbReference>
<accession>A0ABV4SSI6</accession>
<feature type="domain" description="GAF" evidence="13">
    <location>
        <begin position="334"/>
        <end position="509"/>
    </location>
</feature>
<dbReference type="Pfam" id="PF13581">
    <property type="entry name" value="HATPase_c_2"/>
    <property type="match status" value="1"/>
</dbReference>
<proteinExistence type="predicted"/>
<evidence type="ECO:0000256" key="1">
    <source>
        <dbReference type="ARBA" id="ARBA00004651"/>
    </source>
</evidence>
<keyword evidence="11" id="KW-0902">Two-component regulatory system</keyword>
<keyword evidence="7" id="KW-0418">Kinase</keyword>
<organism evidence="16 17">
    <name type="scientific">Streptomyces aureus</name>
    <dbReference type="NCBI Taxonomy" id="193461"/>
    <lineage>
        <taxon>Bacteria</taxon>
        <taxon>Bacillati</taxon>
        <taxon>Actinomycetota</taxon>
        <taxon>Actinomycetes</taxon>
        <taxon>Kitasatosporales</taxon>
        <taxon>Streptomycetaceae</taxon>
        <taxon>Streptomyces</taxon>
    </lineage>
</organism>
<dbReference type="InterPro" id="IPR000014">
    <property type="entry name" value="PAS"/>
</dbReference>
<dbReference type="SUPFAM" id="SSF55785">
    <property type="entry name" value="PYP-like sensor domain (PAS domain)"/>
    <property type="match status" value="1"/>
</dbReference>
<evidence type="ECO:0000256" key="8">
    <source>
        <dbReference type="ARBA" id="ARBA00022801"/>
    </source>
</evidence>
<evidence type="ECO:0000259" key="14">
    <source>
        <dbReference type="SMART" id="SM00091"/>
    </source>
</evidence>
<dbReference type="SMART" id="SM00065">
    <property type="entry name" value="GAF"/>
    <property type="match status" value="1"/>
</dbReference>
<dbReference type="Pfam" id="PF07228">
    <property type="entry name" value="SpoIIE"/>
    <property type="match status" value="1"/>
</dbReference>
<keyword evidence="17" id="KW-1185">Reference proteome</keyword>
<dbReference type="InterPro" id="IPR003594">
    <property type="entry name" value="HATPase_dom"/>
</dbReference>
<sequence>MKSFSNVRSVVGRMLVLQAAIVLLLTVSAVAWMVQTDQRDAVSDAASQSLGVAVSFAHAPGMVTALKSSDPTAVLQPRIDAVQKSSGVDFINVFDSDGSLYTRPASDVKARLSADSLASLRAGQTIQGQFAGPRGDVRRAVVPIKDTNGAVVGAVAVGVLEKNVRAQVSRQLPAVLGTAAAAVAATTAGAALASRRLLRQTRGLGPTEITRLYEHHDAVLHAAREGVVIVDAGRRVLLVNDEAQQLLDLPADSQGRPVRELPLTPPIAELLDTGREASDEVHLVGSRVLAVNQRSLDRYGVPSGTVTTLRDSTELQALSGRVEAAAGRLKVLYDASVAIGTSLDVTQTARELADVAVPRFADHVTVDLAEQVLQGNEPPAGAQNLRRIAASPAHLGSGIHRVGEPISFHPSAPQAMGMTSQHPVVEPDLRRAPKLWAQSEGHAQRMLDHGFHSLITAPLCAGGAVLGVADFWRSQNHQAFDADDQALAEELAARAAICIDNARRYTREHAVAVTLQRSLLPRTLPEQSALTIAYRYLPAQEGVGGDWFDVIPLPGARVALVVGDVVGHGLHASATMGRLRTAVRNFSSLDLPPDELLARIDELSSSDDSTQGTTESDAMVGATCLYVVYDPVARRCTMARAGHPPPILLHADRAAEVLEVPAGPPLGIGGLPFEACEVEVPEDSTLALYTDGLVERRDRDIDEGIRVLRHTLTGASGDLDETCGEALEALLPDRAEDDVVLILARTHAFPAHRVARWDVPHDPAAVGQVRTAATTQLAAWGLEDLTFVTELVLSELVTNAIRYTTGPISLRLLLDRQLICEVFDNSSTAPHLRYAETTDEGGRGLFLVAQLADRWGVRYTPAGKIIWTEQSLPDDSGEGTATSRLLGST</sequence>
<keyword evidence="12" id="KW-0472">Membrane</keyword>
<keyword evidence="4" id="KW-0808">Transferase</keyword>
<gene>
    <name evidence="16" type="ORF">ACEG43_30510</name>
</gene>